<evidence type="ECO:0000313" key="1">
    <source>
        <dbReference type="EMBL" id="MBX37668.1"/>
    </source>
</evidence>
<proteinExistence type="predicted"/>
<name>A0A2P2N5C7_RHIMU</name>
<reference evidence="1" key="1">
    <citation type="submission" date="2018-02" db="EMBL/GenBank/DDBJ databases">
        <title>Rhizophora mucronata_Transcriptome.</title>
        <authorList>
            <person name="Meera S.P."/>
            <person name="Sreeshan A."/>
            <person name="Augustine A."/>
        </authorList>
    </citation>
    <scope>NUCLEOTIDE SEQUENCE</scope>
    <source>
        <tissue evidence="1">Leaf</tissue>
    </source>
</reference>
<organism evidence="1">
    <name type="scientific">Rhizophora mucronata</name>
    <name type="common">Asiatic mangrove</name>
    <dbReference type="NCBI Taxonomy" id="61149"/>
    <lineage>
        <taxon>Eukaryota</taxon>
        <taxon>Viridiplantae</taxon>
        <taxon>Streptophyta</taxon>
        <taxon>Embryophyta</taxon>
        <taxon>Tracheophyta</taxon>
        <taxon>Spermatophyta</taxon>
        <taxon>Magnoliopsida</taxon>
        <taxon>eudicotyledons</taxon>
        <taxon>Gunneridae</taxon>
        <taxon>Pentapetalae</taxon>
        <taxon>rosids</taxon>
        <taxon>fabids</taxon>
        <taxon>Malpighiales</taxon>
        <taxon>Rhizophoraceae</taxon>
        <taxon>Rhizophora</taxon>
    </lineage>
</organism>
<accession>A0A2P2N5C7</accession>
<protein>
    <submittedName>
        <fullName evidence="1">Uncharacterized protein</fullName>
    </submittedName>
</protein>
<dbReference type="EMBL" id="GGEC01057184">
    <property type="protein sequence ID" value="MBX37668.1"/>
    <property type="molecule type" value="Transcribed_RNA"/>
</dbReference>
<sequence length="100" mass="11400">MTTRSSQVKPPSLRSDTLLKRFLLLGLSKQLLSHSLDLRFLLQSLFLFVLMEGDPDVKLVHGLPEDKGSQCHPKHCPHSHHFSCSSSSGFFVNLNRWTVW</sequence>
<dbReference type="AlphaFoldDB" id="A0A2P2N5C7"/>